<dbReference type="InterPro" id="IPR004154">
    <property type="entry name" value="Anticodon-bd"/>
</dbReference>
<dbReference type="GO" id="GO:0006435">
    <property type="term" value="P:threonyl-tRNA aminoacylation"/>
    <property type="evidence" value="ECO:0007669"/>
    <property type="project" value="TreeGrafter"/>
</dbReference>
<gene>
    <name evidence="6" type="ORF">scyTo_0001717</name>
</gene>
<dbReference type="InterPro" id="IPR045864">
    <property type="entry name" value="aa-tRNA-synth_II/BPL/LPL"/>
</dbReference>
<reference evidence="6 7" key="1">
    <citation type="journal article" date="2018" name="Nat. Ecol. Evol.">
        <title>Shark genomes provide insights into elasmobranch evolution and the origin of vertebrates.</title>
        <authorList>
            <person name="Hara Y"/>
            <person name="Yamaguchi K"/>
            <person name="Onimaru K"/>
            <person name="Kadota M"/>
            <person name="Koyanagi M"/>
            <person name="Keeley SD"/>
            <person name="Tatsumi K"/>
            <person name="Tanaka K"/>
            <person name="Motone F"/>
            <person name="Kageyama Y"/>
            <person name="Nozu R"/>
            <person name="Adachi N"/>
            <person name="Nishimura O"/>
            <person name="Nakagawa R"/>
            <person name="Tanegashima C"/>
            <person name="Kiyatake I"/>
            <person name="Matsumoto R"/>
            <person name="Murakumo K"/>
            <person name="Nishida K"/>
            <person name="Terakita A"/>
            <person name="Kuratani S"/>
            <person name="Sato K"/>
            <person name="Hyodo S Kuraku.S."/>
        </authorList>
    </citation>
    <scope>NUCLEOTIDE SEQUENCE [LARGE SCALE GENOMIC DNA]</scope>
</reference>
<dbReference type="Proteomes" id="UP000288216">
    <property type="component" value="Unassembled WGS sequence"/>
</dbReference>
<comment type="subcellular location">
    <subcellularLocation>
        <location evidence="1">Nucleus</location>
        <location evidence="1">Nucleolus</location>
    </subcellularLocation>
</comment>
<keyword evidence="7" id="KW-1185">Reference proteome</keyword>
<keyword evidence="3" id="KW-0648">Protein biosynthesis</keyword>
<evidence type="ECO:0000256" key="3">
    <source>
        <dbReference type="ARBA" id="ARBA00022917"/>
    </source>
</evidence>
<dbReference type="GO" id="GO:0000462">
    <property type="term" value="P:maturation of SSU-rRNA from tricistronic rRNA transcript (SSU-rRNA, 5.8S rRNA, LSU-rRNA)"/>
    <property type="evidence" value="ECO:0007669"/>
    <property type="project" value="InterPro"/>
</dbReference>
<dbReference type="GO" id="GO:0005730">
    <property type="term" value="C:nucleolus"/>
    <property type="evidence" value="ECO:0007669"/>
    <property type="project" value="UniProtKB-SubCell"/>
</dbReference>
<evidence type="ECO:0000256" key="2">
    <source>
        <dbReference type="ARBA" id="ARBA00011022"/>
    </source>
</evidence>
<dbReference type="STRING" id="75743.A0A401PFC7"/>
<dbReference type="GO" id="GO:0004829">
    <property type="term" value="F:threonine-tRNA ligase activity"/>
    <property type="evidence" value="ECO:0007669"/>
    <property type="project" value="TreeGrafter"/>
</dbReference>
<dbReference type="OrthoDB" id="18703at2759"/>
<dbReference type="EMBL" id="BFAA01000397">
    <property type="protein sequence ID" value="GCB71837.1"/>
    <property type="molecule type" value="Genomic_DNA"/>
</dbReference>
<comment type="caution">
    <text evidence="6">The sequence shown here is derived from an EMBL/GenBank/DDBJ whole genome shotgun (WGS) entry which is preliminary data.</text>
</comment>
<dbReference type="Gene3D" id="3.30.930.10">
    <property type="entry name" value="Bira Bifunctional Protein, Domain 2"/>
    <property type="match status" value="1"/>
</dbReference>
<dbReference type="GO" id="GO:0005739">
    <property type="term" value="C:mitochondrion"/>
    <property type="evidence" value="ECO:0007669"/>
    <property type="project" value="TreeGrafter"/>
</dbReference>
<protein>
    <recommendedName>
        <fullName evidence="5">Anticodon-binding domain-containing protein</fullName>
    </recommendedName>
</protein>
<dbReference type="AlphaFoldDB" id="A0A401PFC7"/>
<dbReference type="Pfam" id="PF15341">
    <property type="entry name" value="SLX9"/>
    <property type="match status" value="1"/>
</dbReference>
<dbReference type="Pfam" id="PF03129">
    <property type="entry name" value="HGTP_anticodon"/>
    <property type="match status" value="1"/>
</dbReference>
<name>A0A401PFC7_SCYTO</name>
<dbReference type="SUPFAM" id="SSF52954">
    <property type="entry name" value="Class II aaRS ABD-related"/>
    <property type="match status" value="1"/>
</dbReference>
<keyword evidence="4" id="KW-0539">Nucleus</keyword>
<dbReference type="InterPro" id="IPR028160">
    <property type="entry name" value="Slx9-like"/>
</dbReference>
<dbReference type="GO" id="GO:0030688">
    <property type="term" value="C:preribosome, small subunit precursor"/>
    <property type="evidence" value="ECO:0007669"/>
    <property type="project" value="InterPro"/>
</dbReference>
<dbReference type="GO" id="GO:0030686">
    <property type="term" value="C:90S preribosome"/>
    <property type="evidence" value="ECO:0007669"/>
    <property type="project" value="InterPro"/>
</dbReference>
<dbReference type="InterPro" id="IPR036621">
    <property type="entry name" value="Anticodon-bd_dom_sf"/>
</dbReference>
<comment type="similarity">
    <text evidence="2">Belongs to the SLX9 family.</text>
</comment>
<dbReference type="Gene3D" id="3.40.50.800">
    <property type="entry name" value="Anticodon-binding domain"/>
    <property type="match status" value="1"/>
</dbReference>
<evidence type="ECO:0000313" key="6">
    <source>
        <dbReference type="EMBL" id="GCB71837.1"/>
    </source>
</evidence>
<evidence type="ECO:0000259" key="5">
    <source>
        <dbReference type="Pfam" id="PF03129"/>
    </source>
</evidence>
<evidence type="ECO:0000256" key="1">
    <source>
        <dbReference type="ARBA" id="ARBA00004604"/>
    </source>
</evidence>
<accession>A0A401PFC7</accession>
<feature type="domain" description="Anticodon-binding" evidence="5">
    <location>
        <begin position="33"/>
        <end position="86"/>
    </location>
</feature>
<evidence type="ECO:0000313" key="7">
    <source>
        <dbReference type="Proteomes" id="UP000288216"/>
    </source>
</evidence>
<dbReference type="PANTHER" id="PTHR11451:SF46">
    <property type="entry name" value="THREONINE--TRNA LIGASE"/>
    <property type="match status" value="1"/>
</dbReference>
<evidence type="ECO:0000256" key="4">
    <source>
        <dbReference type="ARBA" id="ARBA00023242"/>
    </source>
</evidence>
<dbReference type="PANTHER" id="PTHR11451">
    <property type="entry name" value="THREONINE-TRNA LIGASE"/>
    <property type="match status" value="1"/>
</dbReference>
<organism evidence="6 7">
    <name type="scientific">Scyliorhinus torazame</name>
    <name type="common">Cloudy catshark</name>
    <name type="synonym">Catulus torazame</name>
    <dbReference type="NCBI Taxonomy" id="75743"/>
    <lineage>
        <taxon>Eukaryota</taxon>
        <taxon>Metazoa</taxon>
        <taxon>Chordata</taxon>
        <taxon>Craniata</taxon>
        <taxon>Vertebrata</taxon>
        <taxon>Chondrichthyes</taxon>
        <taxon>Elasmobranchii</taxon>
        <taxon>Galeomorphii</taxon>
        <taxon>Galeoidea</taxon>
        <taxon>Carcharhiniformes</taxon>
        <taxon>Scyliorhinidae</taxon>
        <taxon>Scyliorhinus</taxon>
    </lineage>
</organism>
<proteinExistence type="inferred from homology"/>
<sequence length="261" mass="29610">MIHRAILGSLERMIAILAENCGGKWPFWLSPSQIMVIPLGDSTEDYARQVHHQLLQAGFMADICLDSGSTLNRKIRNAQLAQFNFIFDTACARIVILDAVTENLPRDTHLPVPVQLTYRHSDSGNKLQLTKKEKLKQRHDRWLQKIELIKLVERKKKAQKKRRATPVVGDMQPLADALPELTDLLSASNVSVANKSKSSLKKKPGAVHYSKMRHAQKRKLIEDEVARFKATIHNAAFKANPLALVGEQLLKRMRQEDEDLK</sequence>